<evidence type="ECO:0000313" key="1">
    <source>
        <dbReference type="EMBL" id="GAA0543988.1"/>
    </source>
</evidence>
<keyword evidence="2" id="KW-1185">Reference proteome</keyword>
<reference evidence="1 2" key="1">
    <citation type="journal article" date="2019" name="Int. J. Syst. Evol. Microbiol.">
        <title>The Global Catalogue of Microorganisms (GCM) 10K type strain sequencing project: providing services to taxonomists for standard genome sequencing and annotation.</title>
        <authorList>
            <consortium name="The Broad Institute Genomics Platform"/>
            <consortium name="The Broad Institute Genome Sequencing Center for Infectious Disease"/>
            <person name="Wu L."/>
            <person name="Ma J."/>
        </authorList>
    </citation>
    <scope>NUCLEOTIDE SEQUENCE [LARGE SCALE GENOMIC DNA]</scope>
    <source>
        <strain evidence="1 2">JCM 5052</strain>
    </source>
</reference>
<accession>A0ABN1DIE5</accession>
<sequence>MPRSPRCIPHFGHHTVSGIFVTARQPRTLVSVPRHPKKPRRLVADGRAYLWTLRHSHHVLDSGRSTSCRQTLTLYPQPAGTGAPLRIVFAEGPGRYVPGGFPLGSGDVGYVRGGSLNVHEPGAVRALLDAASARGWQPGGRQVVEVDGWPLLEAVAAAPASEVAASLSRW</sequence>
<proteinExistence type="predicted"/>
<gene>
    <name evidence="1" type="ORF">GCM10010390_52620</name>
</gene>
<evidence type="ECO:0000313" key="2">
    <source>
        <dbReference type="Proteomes" id="UP001501576"/>
    </source>
</evidence>
<name>A0ABN1DIE5_9ACTN</name>
<dbReference type="EMBL" id="BAAABZ010000049">
    <property type="protein sequence ID" value="GAA0543988.1"/>
    <property type="molecule type" value="Genomic_DNA"/>
</dbReference>
<protein>
    <submittedName>
        <fullName evidence="1">Uncharacterized protein</fullName>
    </submittedName>
</protein>
<comment type="caution">
    <text evidence="1">The sequence shown here is derived from an EMBL/GenBank/DDBJ whole genome shotgun (WGS) entry which is preliminary data.</text>
</comment>
<dbReference type="Proteomes" id="UP001501576">
    <property type="component" value="Unassembled WGS sequence"/>
</dbReference>
<organism evidence="1 2">
    <name type="scientific">Streptomyces mordarskii</name>
    <dbReference type="NCBI Taxonomy" id="1226758"/>
    <lineage>
        <taxon>Bacteria</taxon>
        <taxon>Bacillati</taxon>
        <taxon>Actinomycetota</taxon>
        <taxon>Actinomycetes</taxon>
        <taxon>Kitasatosporales</taxon>
        <taxon>Streptomycetaceae</taxon>
        <taxon>Streptomyces</taxon>
    </lineage>
</organism>